<dbReference type="GO" id="GO:0032259">
    <property type="term" value="P:methylation"/>
    <property type="evidence" value="ECO:0007669"/>
    <property type="project" value="UniProtKB-KW"/>
</dbReference>
<dbReference type="Proteomes" id="UP000696294">
    <property type="component" value="Unassembled WGS sequence"/>
</dbReference>
<dbReference type="Pfam" id="PF04672">
    <property type="entry name" value="Methyltransf_19"/>
    <property type="match status" value="1"/>
</dbReference>
<accession>A0ABX1BJT1</accession>
<keyword evidence="1" id="KW-0808">Transferase</keyword>
<dbReference type="SUPFAM" id="SSF53335">
    <property type="entry name" value="S-adenosyl-L-methionine-dependent methyltransferases"/>
    <property type="match status" value="1"/>
</dbReference>
<sequence length="256" mass="27863">MTTEFDTSKPSPARIYDYILGGKDNFAADRAYADQVMQVFPEGGELAWANRRFMWRSVRHCAGQVDQIVDIGTGIPTAPNVAEVAARVNPDAVVVGVDNDPVVLSHSRALVEGGGVHIVPGDVREPERVMADLGGIVDWSRPVALVLIAVLHFVSEEEDPHRVVAAFRERMVPGSLLVLSHATFEGVSEATLERIRAVNANAPVPLRLRAVAEIESLFKGTELIEPGLVDVHEWRPDDDSGRRIDLRVVGGVGRIV</sequence>
<dbReference type="PIRSF" id="PIRSF017393">
    <property type="entry name" value="MTase_SAV2177"/>
    <property type="match status" value="1"/>
</dbReference>
<dbReference type="EMBL" id="JAATEP010000037">
    <property type="protein sequence ID" value="NJP95373.1"/>
    <property type="molecule type" value="Genomic_DNA"/>
</dbReference>
<organism evidence="1 2">
    <name type="scientific">Nonomuraea composti</name>
    <dbReference type="NCBI Taxonomy" id="2720023"/>
    <lineage>
        <taxon>Bacteria</taxon>
        <taxon>Bacillati</taxon>
        <taxon>Actinomycetota</taxon>
        <taxon>Actinomycetes</taxon>
        <taxon>Streptosporangiales</taxon>
        <taxon>Streptosporangiaceae</taxon>
        <taxon>Nonomuraea</taxon>
    </lineage>
</organism>
<comment type="caution">
    <text evidence="1">The sequence shown here is derived from an EMBL/GenBank/DDBJ whole genome shotgun (WGS) entry which is preliminary data.</text>
</comment>
<protein>
    <submittedName>
        <fullName evidence="1">SAM-dependent methyltransferase</fullName>
    </submittedName>
</protein>
<dbReference type="Gene3D" id="3.40.50.150">
    <property type="entry name" value="Vaccinia Virus protein VP39"/>
    <property type="match status" value="1"/>
</dbReference>
<dbReference type="GO" id="GO:0008168">
    <property type="term" value="F:methyltransferase activity"/>
    <property type="evidence" value="ECO:0007669"/>
    <property type="project" value="UniProtKB-KW"/>
</dbReference>
<dbReference type="RefSeq" id="WP_168017052.1">
    <property type="nucleotide sequence ID" value="NZ_JAATEP010000037.1"/>
</dbReference>
<evidence type="ECO:0000313" key="2">
    <source>
        <dbReference type="Proteomes" id="UP000696294"/>
    </source>
</evidence>
<gene>
    <name evidence="1" type="ORF">HCN51_39070</name>
</gene>
<evidence type="ECO:0000313" key="1">
    <source>
        <dbReference type="EMBL" id="NJP95373.1"/>
    </source>
</evidence>
<dbReference type="InterPro" id="IPR006764">
    <property type="entry name" value="SAM_dep_MeTrfase_SAV2177_type"/>
</dbReference>
<dbReference type="InterPro" id="IPR029063">
    <property type="entry name" value="SAM-dependent_MTases_sf"/>
</dbReference>
<keyword evidence="2" id="KW-1185">Reference proteome</keyword>
<reference evidence="1 2" key="1">
    <citation type="submission" date="2020-03" db="EMBL/GenBank/DDBJ databases">
        <title>WGS of actinomycetes isolated from Thailand.</title>
        <authorList>
            <person name="Thawai C."/>
        </authorList>
    </citation>
    <scope>NUCLEOTIDE SEQUENCE [LARGE SCALE GENOMIC DNA]</scope>
    <source>
        <strain evidence="1 2">FMUSA5-5</strain>
    </source>
</reference>
<keyword evidence="1" id="KW-0489">Methyltransferase</keyword>
<name>A0ABX1BJT1_9ACTN</name>
<proteinExistence type="predicted"/>
<dbReference type="CDD" id="cd02440">
    <property type="entry name" value="AdoMet_MTases"/>
    <property type="match status" value="1"/>
</dbReference>